<accession>A0AAP0IET1</accession>
<dbReference type="EMBL" id="JBBNAF010000009">
    <property type="protein sequence ID" value="KAK9114179.1"/>
    <property type="molecule type" value="Genomic_DNA"/>
</dbReference>
<dbReference type="Proteomes" id="UP001420932">
    <property type="component" value="Unassembled WGS sequence"/>
</dbReference>
<protein>
    <submittedName>
        <fullName evidence="1">Uncharacterized protein</fullName>
    </submittedName>
</protein>
<name>A0AAP0IET1_9MAGN</name>
<evidence type="ECO:0000313" key="2">
    <source>
        <dbReference type="Proteomes" id="UP001420932"/>
    </source>
</evidence>
<gene>
    <name evidence="1" type="ORF">Syun_020976</name>
</gene>
<organism evidence="1 2">
    <name type="scientific">Stephania yunnanensis</name>
    <dbReference type="NCBI Taxonomy" id="152371"/>
    <lineage>
        <taxon>Eukaryota</taxon>
        <taxon>Viridiplantae</taxon>
        <taxon>Streptophyta</taxon>
        <taxon>Embryophyta</taxon>
        <taxon>Tracheophyta</taxon>
        <taxon>Spermatophyta</taxon>
        <taxon>Magnoliopsida</taxon>
        <taxon>Ranunculales</taxon>
        <taxon>Menispermaceae</taxon>
        <taxon>Menispermoideae</taxon>
        <taxon>Cissampelideae</taxon>
        <taxon>Stephania</taxon>
    </lineage>
</organism>
<evidence type="ECO:0000313" key="1">
    <source>
        <dbReference type="EMBL" id="KAK9114179.1"/>
    </source>
</evidence>
<proteinExistence type="predicted"/>
<dbReference type="AlphaFoldDB" id="A0AAP0IET1"/>
<comment type="caution">
    <text evidence="1">The sequence shown here is derived from an EMBL/GenBank/DDBJ whole genome shotgun (WGS) entry which is preliminary data.</text>
</comment>
<keyword evidence="2" id="KW-1185">Reference proteome</keyword>
<sequence>MTCLQASFTKQVGVLTPLNISSSYVGTSTKDKEKAWEFICLLSDKTNLPCISILFELHCCNIIGLGGFIIVF</sequence>
<reference evidence="1 2" key="1">
    <citation type="submission" date="2024-01" db="EMBL/GenBank/DDBJ databases">
        <title>Genome assemblies of Stephania.</title>
        <authorList>
            <person name="Yang L."/>
        </authorList>
    </citation>
    <scope>NUCLEOTIDE SEQUENCE [LARGE SCALE GENOMIC DNA]</scope>
    <source>
        <strain evidence="1">YNDBR</strain>
        <tissue evidence="1">Leaf</tissue>
    </source>
</reference>